<proteinExistence type="predicted"/>
<dbReference type="InterPro" id="IPR045379">
    <property type="entry name" value="Crinkler_N"/>
</dbReference>
<dbReference type="PANTHER" id="PTHR33129">
    <property type="entry name" value="PROTEIN KINASE DOMAIN-CONTAINING PROTEIN-RELATED"/>
    <property type="match status" value="1"/>
</dbReference>
<comment type="subcellular location">
    <subcellularLocation>
        <location evidence="1">Host cell</location>
    </subcellularLocation>
    <subcellularLocation>
        <location evidence="2">Secreted</location>
    </subcellularLocation>
</comment>
<dbReference type="HOGENOM" id="CLU_506183_0_0_1"/>
<dbReference type="STRING" id="946122.A0A0C2XK34"/>
<dbReference type="Pfam" id="PF20147">
    <property type="entry name" value="Crinkler"/>
    <property type="match status" value="1"/>
</dbReference>
<keyword evidence="3" id="KW-0964">Secreted</keyword>
<evidence type="ECO:0000256" key="2">
    <source>
        <dbReference type="ARBA" id="ARBA00004613"/>
    </source>
</evidence>
<dbReference type="PANTHER" id="PTHR33129:SF3">
    <property type="entry name" value="HOT SPOT (RHS) PROTEIN, PUTATIVE-RELATED"/>
    <property type="match status" value="1"/>
</dbReference>
<dbReference type="OrthoDB" id="19861at2759"/>
<dbReference type="Proteomes" id="UP000054549">
    <property type="component" value="Unassembled WGS sequence"/>
</dbReference>
<evidence type="ECO:0000313" key="5">
    <source>
        <dbReference type="EMBL" id="KIL69443.1"/>
    </source>
</evidence>
<feature type="domain" description="Crinkler effector protein N-terminal" evidence="4">
    <location>
        <begin position="3"/>
        <end position="67"/>
    </location>
</feature>
<gene>
    <name evidence="5" type="ORF">M378DRAFT_8092</name>
</gene>
<dbReference type="GO" id="GO:0043657">
    <property type="term" value="C:host cell"/>
    <property type="evidence" value="ECO:0007669"/>
    <property type="project" value="UniProtKB-SubCell"/>
</dbReference>
<evidence type="ECO:0000259" key="4">
    <source>
        <dbReference type="Pfam" id="PF20147"/>
    </source>
</evidence>
<organism evidence="5 6">
    <name type="scientific">Amanita muscaria (strain Koide BX008)</name>
    <dbReference type="NCBI Taxonomy" id="946122"/>
    <lineage>
        <taxon>Eukaryota</taxon>
        <taxon>Fungi</taxon>
        <taxon>Dikarya</taxon>
        <taxon>Basidiomycota</taxon>
        <taxon>Agaricomycotina</taxon>
        <taxon>Agaricomycetes</taxon>
        <taxon>Agaricomycetidae</taxon>
        <taxon>Agaricales</taxon>
        <taxon>Pluteineae</taxon>
        <taxon>Amanitaceae</taxon>
        <taxon>Amanita</taxon>
    </lineage>
</organism>
<evidence type="ECO:0000256" key="1">
    <source>
        <dbReference type="ARBA" id="ARBA00004340"/>
    </source>
</evidence>
<keyword evidence="6" id="KW-1185">Reference proteome</keyword>
<evidence type="ECO:0000256" key="3">
    <source>
        <dbReference type="ARBA" id="ARBA00022525"/>
    </source>
</evidence>
<dbReference type="InterPro" id="IPR052980">
    <property type="entry name" value="Crinkler_effector"/>
</dbReference>
<dbReference type="EMBL" id="KN818226">
    <property type="protein sequence ID" value="KIL69443.1"/>
    <property type="molecule type" value="Genomic_DNA"/>
</dbReference>
<evidence type="ECO:0000313" key="6">
    <source>
        <dbReference type="Proteomes" id="UP000054549"/>
    </source>
</evidence>
<name>A0A0C2XK34_AMAMK</name>
<dbReference type="AlphaFoldDB" id="A0A0C2XK34"/>
<sequence>MSLRLNCLIEGEDIVFQVPAVRDDEVSDLKESIQNERALDSLKDVGPHTLELWKPKDSNPIAAEPDANLIERIGHDLSKFAEHIHIIVKVPRTGEPLMLVNAARLTALPNHPLLATISPSSSQNSNLSHGSLDDGNVLASLHELHTHLWGKDRIDHRNELACSILDLAPFDALNLIIRPDNILFIRNEYVLAYNHILERTLMTPTQSRATLVTGQPGIGKSLSLFYVLARRLHERGSVAFQIDKRKYCLFDQNGVTLHSTTSYARVPAGTWALSDTDLGARYGPCAAFWKPAFHVIHTSWPDSVHWKSWVKNLGASKYIMDVWGPEEFQTLLALKALNIPQGNPLFEKFGTSPRIIIDILTSNFNEDEYENEVNTAAYKLAAEFSAVFLDLNDLNFADKISSKVFTVRPKKTRRGIYTLEIPTPFLSHTFGLAMSRQTAAQQHTFFRTLSSYPSFCSAAGWLFEHYAHNRLSEPKCEQLGAYTFDGTLHHIPVPARMIAGSTALKRIQPPYNFYWRPVQPNFKGVDAMKMVYGRYSTQ</sequence>
<reference evidence="5 6" key="1">
    <citation type="submission" date="2014-04" db="EMBL/GenBank/DDBJ databases">
        <title>Evolutionary Origins and Diversification of the Mycorrhizal Mutualists.</title>
        <authorList>
            <consortium name="DOE Joint Genome Institute"/>
            <consortium name="Mycorrhizal Genomics Consortium"/>
            <person name="Kohler A."/>
            <person name="Kuo A."/>
            <person name="Nagy L.G."/>
            <person name="Floudas D."/>
            <person name="Copeland A."/>
            <person name="Barry K.W."/>
            <person name="Cichocki N."/>
            <person name="Veneault-Fourrey C."/>
            <person name="LaButti K."/>
            <person name="Lindquist E.A."/>
            <person name="Lipzen A."/>
            <person name="Lundell T."/>
            <person name="Morin E."/>
            <person name="Murat C."/>
            <person name="Riley R."/>
            <person name="Ohm R."/>
            <person name="Sun H."/>
            <person name="Tunlid A."/>
            <person name="Henrissat B."/>
            <person name="Grigoriev I.V."/>
            <person name="Hibbett D.S."/>
            <person name="Martin F."/>
        </authorList>
    </citation>
    <scope>NUCLEOTIDE SEQUENCE [LARGE SCALE GENOMIC DNA]</scope>
    <source>
        <strain evidence="5 6">Koide BX008</strain>
    </source>
</reference>
<dbReference type="InParanoid" id="A0A0C2XK34"/>
<accession>A0A0C2XK34</accession>
<protein>
    <recommendedName>
        <fullName evidence="4">Crinkler effector protein N-terminal domain-containing protein</fullName>
    </recommendedName>
</protein>
<dbReference type="GO" id="GO:0005576">
    <property type="term" value="C:extracellular region"/>
    <property type="evidence" value="ECO:0007669"/>
    <property type="project" value="UniProtKB-SubCell"/>
</dbReference>